<comment type="caution">
    <text evidence="1">The sequence shown here is derived from an EMBL/GenBank/DDBJ whole genome shotgun (WGS) entry which is preliminary data.</text>
</comment>
<evidence type="ECO:0000313" key="2">
    <source>
        <dbReference type="Proteomes" id="UP000002748"/>
    </source>
</evidence>
<protein>
    <recommendedName>
        <fullName evidence="3">F-box domain-containing protein</fullName>
    </recommendedName>
</protein>
<dbReference type="AlphaFoldDB" id="J5Q2R5"/>
<gene>
    <name evidence="1" type="ORF">A1Q1_06485</name>
</gene>
<reference evidence="1 2" key="1">
    <citation type="journal article" date="2012" name="Eukaryot. Cell">
        <title>Draft genome sequence of CBS 2479, the standard type strain of Trichosporon asahii.</title>
        <authorList>
            <person name="Yang R.Y."/>
            <person name="Li H.T."/>
            <person name="Zhu H."/>
            <person name="Zhou G.P."/>
            <person name="Wang M."/>
            <person name="Wang L."/>
        </authorList>
    </citation>
    <scope>NUCLEOTIDE SEQUENCE [LARGE SCALE GENOMIC DNA]</scope>
    <source>
        <strain evidence="2">ATCC 90039 / CBS 2479 / JCM 2466 / KCTC 7840 / NCYC 2677 / UAMH 7654</strain>
    </source>
</reference>
<dbReference type="RefSeq" id="XP_014177074.1">
    <property type="nucleotide sequence ID" value="XM_014321599.1"/>
</dbReference>
<evidence type="ECO:0008006" key="3">
    <source>
        <dbReference type="Google" id="ProtNLM"/>
    </source>
</evidence>
<accession>J5Q2R5</accession>
<dbReference type="Proteomes" id="UP000002748">
    <property type="component" value="Unassembled WGS sequence"/>
</dbReference>
<dbReference type="GeneID" id="25989997"/>
<proteinExistence type="predicted"/>
<dbReference type="KEGG" id="tasa:A1Q1_06485"/>
<name>J5Q2R5_TRIAS</name>
<dbReference type="VEuPathDB" id="FungiDB:A1Q1_06485"/>
<dbReference type="HOGENOM" id="CLU_785707_0_0_1"/>
<dbReference type="EMBL" id="ALBS01000333">
    <property type="protein sequence ID" value="EJT45168.1"/>
    <property type="molecule type" value="Genomic_DNA"/>
</dbReference>
<evidence type="ECO:0000313" key="1">
    <source>
        <dbReference type="EMBL" id="EJT45168.1"/>
    </source>
</evidence>
<sequence length="410" mass="45866">MLDWKFFPHIFDNIYDYLDGQGLEAMRLTCSSLRARAETDLWEQVILSHRVLHVSSPGSATRPEAVILTQTQLYSSLYDSPLPHAYANGHKVTEVVNITHPPTTFCLYRCERCVEECEHDDAECPLACHLTAVINTMGFEVVFQLLDADTHNCHDLDSALDRLGCEALIVSQRLRTSDEQNKANHLYRYPINQHIFKLSYASKGGYETQPVVTNSYTPFPVNDFTIVLHPREENHTEGVRPRAATNEVESFDLSSFLGSLAEEGRLRAPIFVVATDTWPPEGPLELRRPTPQISEPAFQAALETCTRRGEGQVDRIQVITWPDARLKFGNKVCDLLMSEPSPLRLSQDNGPPWGFVSAPVAPLLTSSSCDVDQSAPAQLALRTYPPGPPLLIPHPHHTVSRTFHQPADPP</sequence>
<organism evidence="1 2">
    <name type="scientific">Trichosporon asahii var. asahii (strain ATCC 90039 / CBS 2479 / JCM 2466 / KCTC 7840 / NBRC 103889/ NCYC 2677 / UAMH 7654)</name>
    <name type="common">Yeast</name>
    <dbReference type="NCBI Taxonomy" id="1186058"/>
    <lineage>
        <taxon>Eukaryota</taxon>
        <taxon>Fungi</taxon>
        <taxon>Dikarya</taxon>
        <taxon>Basidiomycota</taxon>
        <taxon>Agaricomycotina</taxon>
        <taxon>Tremellomycetes</taxon>
        <taxon>Trichosporonales</taxon>
        <taxon>Trichosporonaceae</taxon>
        <taxon>Trichosporon</taxon>
    </lineage>
</organism>